<dbReference type="eggNOG" id="ENOG502ZVDQ">
    <property type="taxonomic scope" value="Bacteria"/>
</dbReference>
<keyword evidence="4" id="KW-1185">Reference proteome</keyword>
<dbReference type="PANTHER" id="PTHR33755">
    <property type="entry name" value="TOXIN PARE1-RELATED"/>
    <property type="match status" value="1"/>
</dbReference>
<dbReference type="Gene3D" id="3.30.2310.20">
    <property type="entry name" value="RelE-like"/>
    <property type="match status" value="1"/>
</dbReference>
<dbReference type="InterPro" id="IPR051803">
    <property type="entry name" value="TA_system_RelE-like_toxin"/>
</dbReference>
<evidence type="ECO:0000256" key="1">
    <source>
        <dbReference type="ARBA" id="ARBA00006226"/>
    </source>
</evidence>
<evidence type="ECO:0000313" key="3">
    <source>
        <dbReference type="EMBL" id="ESQ91367.1"/>
    </source>
</evidence>
<organism evidence="3 4">
    <name type="scientific">Asticcacaulis benevestitus DSM 16100 = ATCC BAA-896</name>
    <dbReference type="NCBI Taxonomy" id="1121022"/>
    <lineage>
        <taxon>Bacteria</taxon>
        <taxon>Pseudomonadati</taxon>
        <taxon>Pseudomonadota</taxon>
        <taxon>Alphaproteobacteria</taxon>
        <taxon>Caulobacterales</taxon>
        <taxon>Caulobacteraceae</taxon>
        <taxon>Asticcacaulis</taxon>
    </lineage>
</organism>
<sequence length="114" mass="13322">MSAKYRLSRRALADPRHIFNHSTERWGEARANLYIQALYETFGKIAAAPDLGVKRQKRAWPFLMIEAQQHFIIYDVTPDAVLILTIQHQRRDIERLIQAMRPDLLQDIAKLSSH</sequence>
<dbReference type="Proteomes" id="UP000017837">
    <property type="component" value="Unassembled WGS sequence"/>
</dbReference>
<protein>
    <recommendedName>
        <fullName evidence="5">Plasmid stabilization protein</fullName>
    </recommendedName>
</protein>
<gene>
    <name evidence="3" type="ORF">ABENE_10155</name>
</gene>
<dbReference type="EMBL" id="AWGB01000017">
    <property type="protein sequence ID" value="ESQ91367.1"/>
    <property type="molecule type" value="Genomic_DNA"/>
</dbReference>
<comment type="similarity">
    <text evidence="1">Belongs to the RelE toxin family.</text>
</comment>
<name>V4PBS6_9CAUL</name>
<keyword evidence="2" id="KW-1277">Toxin-antitoxin system</keyword>
<proteinExistence type="inferred from homology"/>
<accession>V4PBS6</accession>
<dbReference type="OrthoDB" id="7173315at2"/>
<dbReference type="PATRIC" id="fig|1121022.4.peg.2051"/>
<comment type="caution">
    <text evidence="3">The sequence shown here is derived from an EMBL/GenBank/DDBJ whole genome shotgun (WGS) entry which is preliminary data.</text>
</comment>
<reference evidence="3 4" key="1">
    <citation type="journal article" date="2014" name="Nature">
        <title>Sequential evolution of bacterial morphology by co-option of a developmental regulator.</title>
        <authorList>
            <person name="Jiang C."/>
            <person name="Brown P.J."/>
            <person name="Ducret A."/>
            <person name="Brun Y.V."/>
        </authorList>
    </citation>
    <scope>NUCLEOTIDE SEQUENCE [LARGE SCALE GENOMIC DNA]</scope>
    <source>
        <strain evidence="3 4">DSM 16100</strain>
    </source>
</reference>
<dbReference type="RefSeq" id="WP_018080780.1">
    <property type="nucleotide sequence ID" value="NZ_AQWM01000003.1"/>
</dbReference>
<dbReference type="AlphaFoldDB" id="V4PBS6"/>
<evidence type="ECO:0000256" key="2">
    <source>
        <dbReference type="ARBA" id="ARBA00022649"/>
    </source>
</evidence>
<evidence type="ECO:0000313" key="4">
    <source>
        <dbReference type="Proteomes" id="UP000017837"/>
    </source>
</evidence>
<evidence type="ECO:0008006" key="5">
    <source>
        <dbReference type="Google" id="ProtNLM"/>
    </source>
</evidence>
<dbReference type="PANTHER" id="PTHR33755:SF9">
    <property type="entry name" value="TOXIN PARE1"/>
    <property type="match status" value="1"/>
</dbReference>
<dbReference type="InterPro" id="IPR035093">
    <property type="entry name" value="RelE/ParE_toxin_dom_sf"/>
</dbReference>
<dbReference type="Pfam" id="PF05016">
    <property type="entry name" value="ParE_toxin"/>
    <property type="match status" value="1"/>
</dbReference>
<dbReference type="InterPro" id="IPR007712">
    <property type="entry name" value="RelE/ParE_toxin"/>
</dbReference>
<dbReference type="STRING" id="1121022.GCA_000376105_01115"/>